<dbReference type="GO" id="GO:0016020">
    <property type="term" value="C:membrane"/>
    <property type="evidence" value="ECO:0007669"/>
    <property type="project" value="UniProtKB-SubCell"/>
</dbReference>
<feature type="transmembrane region" description="Helical" evidence="6">
    <location>
        <begin position="617"/>
        <end position="640"/>
    </location>
</feature>
<protein>
    <submittedName>
        <fullName evidence="9">Uncharacterized protein</fullName>
    </submittedName>
</protein>
<dbReference type="CDD" id="cd00519">
    <property type="entry name" value="Lipase_3"/>
    <property type="match status" value="1"/>
</dbReference>
<feature type="transmembrane region" description="Helical" evidence="6">
    <location>
        <begin position="528"/>
        <end position="553"/>
    </location>
</feature>
<evidence type="ECO:0000256" key="2">
    <source>
        <dbReference type="ARBA" id="ARBA00022692"/>
    </source>
</evidence>
<feature type="compositionally biased region" description="Acidic residues" evidence="5">
    <location>
        <begin position="1396"/>
        <end position="1406"/>
    </location>
</feature>
<dbReference type="GeneID" id="25907347"/>
<dbReference type="EMBL" id="KQ242105">
    <property type="protein sequence ID" value="KNC80806.1"/>
    <property type="molecule type" value="Genomic_DNA"/>
</dbReference>
<feature type="region of interest" description="Disordered" evidence="5">
    <location>
        <begin position="1252"/>
        <end position="1326"/>
    </location>
</feature>
<feature type="region of interest" description="Disordered" evidence="5">
    <location>
        <begin position="1469"/>
        <end position="1518"/>
    </location>
</feature>
<feature type="transmembrane region" description="Helical" evidence="6">
    <location>
        <begin position="466"/>
        <end position="486"/>
    </location>
</feature>
<reference evidence="9 10" key="1">
    <citation type="submission" date="2011-02" db="EMBL/GenBank/DDBJ databases">
        <title>The Genome Sequence of Sphaeroforma arctica JP610.</title>
        <authorList>
            <consortium name="The Broad Institute Genome Sequencing Platform"/>
            <person name="Russ C."/>
            <person name="Cuomo C."/>
            <person name="Young S.K."/>
            <person name="Zeng Q."/>
            <person name="Gargeya S."/>
            <person name="Alvarado L."/>
            <person name="Berlin A."/>
            <person name="Chapman S.B."/>
            <person name="Chen Z."/>
            <person name="Freedman E."/>
            <person name="Gellesch M."/>
            <person name="Goldberg J."/>
            <person name="Griggs A."/>
            <person name="Gujja S."/>
            <person name="Heilman E."/>
            <person name="Heiman D."/>
            <person name="Howarth C."/>
            <person name="Mehta T."/>
            <person name="Neiman D."/>
            <person name="Pearson M."/>
            <person name="Roberts A."/>
            <person name="Saif S."/>
            <person name="Shea T."/>
            <person name="Shenoy N."/>
            <person name="Sisk P."/>
            <person name="Stolte C."/>
            <person name="Sykes S."/>
            <person name="White J."/>
            <person name="Yandava C."/>
            <person name="Burger G."/>
            <person name="Gray M.W."/>
            <person name="Holland P.W.H."/>
            <person name="King N."/>
            <person name="Lang F.B.F."/>
            <person name="Roger A.J."/>
            <person name="Ruiz-Trillo I."/>
            <person name="Haas B."/>
            <person name="Nusbaum C."/>
            <person name="Birren B."/>
        </authorList>
    </citation>
    <scope>NUCLEOTIDE SEQUENCE [LARGE SCALE GENOMIC DNA]</scope>
    <source>
        <strain evidence="9 10">JP610</strain>
    </source>
</reference>
<evidence type="ECO:0000256" key="6">
    <source>
        <dbReference type="SAM" id="Phobius"/>
    </source>
</evidence>
<feature type="compositionally biased region" description="Polar residues" evidence="5">
    <location>
        <begin position="1476"/>
        <end position="1487"/>
    </location>
</feature>
<feature type="transmembrane region" description="Helical" evidence="6">
    <location>
        <begin position="20"/>
        <end position="39"/>
    </location>
</feature>
<dbReference type="Pfam" id="PF01764">
    <property type="entry name" value="Lipase_3"/>
    <property type="match status" value="1"/>
</dbReference>
<keyword evidence="10" id="KW-1185">Reference proteome</keyword>
<dbReference type="InterPro" id="IPR029058">
    <property type="entry name" value="AB_hydrolase_fold"/>
</dbReference>
<evidence type="ECO:0000256" key="5">
    <source>
        <dbReference type="SAM" id="MobiDB-lite"/>
    </source>
</evidence>
<sequence length="1518" mass="171861">MYGIIEPRVRLEVMNKYQILFILVVTYIAVVLASLSVVYEIRLGTAEIPQSGESCNSSQISARQLGLTSLISDRSNKKAIRKDAYVGADSPRTRHGDISSYVQNGGALMRGTYNYNLVRNMPETPTHSRGLESRLIRTPRTLTRTRDAFEHTALGSSGVYNNRQAHKYQLPSDETPEIISEGDAAGTVQEPTSDDEDMVEMIISEDSGENEDFKPCTDVREGWILWSGRLPKWSVLYGLFGLMVDINVPANHPPLDIVLPYTVDVYAAEEEHQLLRLVRRIGHKQVRFHCDSTDSRRRSLNVPERATQPESGVNVNGSLLEVNGSYTGPNSILIRNTNASDASELERLPNNAKQRVLCTSADVFAKSELSCYNCRNRMADFKVFEVRVNYTVSVDRVKDIEMLHGLLLANSFTYKFTYSRLLYRTTEIVIRAVMLVVTFAMLVIYIHQLIASPPRFFESLPEQRYVISLLVATVMYQNPLSIPILVTGNYTCFLVGEMLTVTAIAILMATYLFIFDCIHLLRDDDRSVVFYMPKLVFACSYWVTGMLLLYLRIFNYDQDVQEFDVDSLVMEFVIAMEYCKIVMKVVWTVWMFAIIVNTRSYLEPMPYLRTRFRQLPFRYFILQGWCVMIFFIVIIIRGLIAKSLFDVSKTAPLLGVVFIITVYNILLALIYLPPKRYPLLCCCRRKSERGCFKRGLRRRDALVEDYELLHEGLRSDNSSTDELSPTTSITDLSTDFLQRVPSLSQAVPSFDDFMTFMSGSDRESQTQLREKRKPKVRYSPLLASFLLKYSIQAYYDPPDRDTASGWGKINSELSVVGFISDNAVDSHVLVARRDRFLVVAFRGTSSKVNWESNLKFNQMPLPVGINPTTTMSSYFVPKVHRGFWLAYAGLRERLLDLLRNYLTDPINCYEVNTGSGRMQSDLELLVTGHSLGGALATFAAYELSLHLQMSVQLYTFGSPRTGNQFWGMYFDAAVPNSYRVVYDGDIVTGVPMKILLYRHVGTQVVVERHGNTIISPTFVERVFRSRRKRGINAHMCGSYEAALTSCVREIIGYLTEKDSMDDISTLRTMRYSGSFTDGELCMLAGLRRTPVTEDDFEMEHAGLSPNAYRSALHRTREEERHELQEVVRNAEASWSVYRIVTQRITRSLNLIRNMFSGENISDYDQLLPMDTWDEDNDNIAKHTPINLNDQERDYDDVELDSDRVHHDYLTATRTSSDSTRFSERSLSANSNSEYKMNHISVSVPHQLDIYDDRLGYTGSSSSRPPSAIGHDQRHTQSRPHAVPDMSLLGSQRHARPASSLKNQAPDTGGRIPAWKRSESEEGYSERSVKLFSSTSMGHTPTSKRASEAYLSPHSGFAASNRSFANSSNSSFVNSVVSRRCGSHKMLRWPCNPLELSESDSEPEADEHDSILESEIPRSSEFSTMPNGSRTLSQAGTDFLHNLANFRSDSKEEQDLDDSVNPEAKLMAGDDWDLDNFDSTGGIETQASHIRPDIDMDLSTLNWNGDGETKDSHAGDANS</sequence>
<feature type="domain" description="Fungal lipase-type" evidence="7">
    <location>
        <begin position="838"/>
        <end position="992"/>
    </location>
</feature>
<comment type="subcellular location">
    <subcellularLocation>
        <location evidence="1">Membrane</location>
        <topology evidence="1">Multi-pass membrane protein</topology>
    </subcellularLocation>
</comment>
<dbReference type="Gene3D" id="3.40.50.1820">
    <property type="entry name" value="alpha/beta hydrolase"/>
    <property type="match status" value="1"/>
</dbReference>
<dbReference type="InterPro" id="IPR002921">
    <property type="entry name" value="Fungal_lipase-type"/>
</dbReference>
<evidence type="ECO:0000313" key="10">
    <source>
        <dbReference type="Proteomes" id="UP000054560"/>
    </source>
</evidence>
<dbReference type="Proteomes" id="UP000054560">
    <property type="component" value="Unassembled WGS sequence"/>
</dbReference>
<keyword evidence="2 6" id="KW-0812">Transmembrane</keyword>
<keyword evidence="3 6" id="KW-1133">Transmembrane helix</keyword>
<evidence type="ECO:0000259" key="7">
    <source>
        <dbReference type="Pfam" id="PF01764"/>
    </source>
</evidence>
<feature type="compositionally biased region" description="Basic and acidic residues" evidence="5">
    <location>
        <begin position="1506"/>
        <end position="1518"/>
    </location>
</feature>
<dbReference type="PANTHER" id="PTHR45856">
    <property type="entry name" value="ALPHA/BETA-HYDROLASES SUPERFAMILY PROTEIN"/>
    <property type="match status" value="1"/>
</dbReference>
<feature type="transmembrane region" description="Helical" evidence="6">
    <location>
        <begin position="652"/>
        <end position="672"/>
    </location>
</feature>
<organism evidence="9 10">
    <name type="scientific">Sphaeroforma arctica JP610</name>
    <dbReference type="NCBI Taxonomy" id="667725"/>
    <lineage>
        <taxon>Eukaryota</taxon>
        <taxon>Ichthyosporea</taxon>
        <taxon>Ichthyophonida</taxon>
        <taxon>Sphaeroforma</taxon>
    </lineage>
</organism>
<dbReference type="SUPFAM" id="SSF53474">
    <property type="entry name" value="alpha/beta-Hydrolases"/>
    <property type="match status" value="1"/>
</dbReference>
<name>A0A0L0FW60_9EUKA</name>
<dbReference type="eggNOG" id="KOG4569">
    <property type="taxonomic scope" value="Eukaryota"/>
</dbReference>
<accession>A0A0L0FW60</accession>
<gene>
    <name evidence="9" type="ORF">SARC_06843</name>
</gene>
<dbReference type="PANTHER" id="PTHR45856:SF11">
    <property type="entry name" value="FUNGAL LIPASE-LIKE DOMAIN-CONTAINING PROTEIN"/>
    <property type="match status" value="1"/>
</dbReference>
<dbReference type="OrthoDB" id="194358at2759"/>
<dbReference type="Pfam" id="PF06664">
    <property type="entry name" value="WLS-like_TM"/>
    <property type="match status" value="1"/>
</dbReference>
<keyword evidence="4 6" id="KW-0472">Membrane</keyword>
<evidence type="ECO:0000256" key="4">
    <source>
        <dbReference type="ARBA" id="ARBA00023136"/>
    </source>
</evidence>
<feature type="compositionally biased region" description="Basic and acidic residues" evidence="5">
    <location>
        <begin position="1315"/>
        <end position="1326"/>
    </location>
</feature>
<feature type="domain" description="Wntless-like transmembrane" evidence="8">
    <location>
        <begin position="425"/>
        <end position="674"/>
    </location>
</feature>
<feature type="compositionally biased region" description="Basic and acidic residues" evidence="5">
    <location>
        <begin position="1407"/>
        <end position="1417"/>
    </location>
</feature>
<feature type="transmembrane region" description="Helical" evidence="6">
    <location>
        <begin position="498"/>
        <end position="521"/>
    </location>
</feature>
<evidence type="ECO:0000256" key="1">
    <source>
        <dbReference type="ARBA" id="ARBA00004141"/>
    </source>
</evidence>
<dbReference type="InterPro" id="IPR051218">
    <property type="entry name" value="Sec_MonoDiacylglyc_Lipase"/>
</dbReference>
<evidence type="ECO:0000259" key="8">
    <source>
        <dbReference type="Pfam" id="PF06664"/>
    </source>
</evidence>
<dbReference type="GO" id="GO:0006629">
    <property type="term" value="P:lipid metabolic process"/>
    <property type="evidence" value="ECO:0007669"/>
    <property type="project" value="InterPro"/>
</dbReference>
<evidence type="ECO:0000313" key="9">
    <source>
        <dbReference type="EMBL" id="KNC80806.1"/>
    </source>
</evidence>
<feature type="region of interest" description="Disordered" evidence="5">
    <location>
        <begin position="1393"/>
        <end position="1433"/>
    </location>
</feature>
<feature type="compositionally biased region" description="Polar residues" evidence="5">
    <location>
        <begin position="1419"/>
        <end position="1433"/>
    </location>
</feature>
<evidence type="ECO:0000256" key="3">
    <source>
        <dbReference type="ARBA" id="ARBA00022989"/>
    </source>
</evidence>
<dbReference type="RefSeq" id="XP_014154708.1">
    <property type="nucleotide sequence ID" value="XM_014299233.1"/>
</dbReference>
<proteinExistence type="predicted"/>
<feature type="transmembrane region" description="Helical" evidence="6">
    <location>
        <begin position="573"/>
        <end position="596"/>
    </location>
</feature>
<dbReference type="InterPro" id="IPR047843">
    <property type="entry name" value="WLS-like_TM"/>
</dbReference>
<feature type="transmembrane region" description="Helical" evidence="6">
    <location>
        <begin position="428"/>
        <end position="446"/>
    </location>
</feature>